<gene>
    <name evidence="3" type="ORF">V6N12_049757</name>
</gene>
<keyword evidence="2" id="KW-0732">Signal</keyword>
<evidence type="ECO:0000256" key="2">
    <source>
        <dbReference type="SAM" id="SignalP"/>
    </source>
</evidence>
<proteinExistence type="predicted"/>
<feature type="compositionally biased region" description="Low complexity" evidence="1">
    <location>
        <begin position="134"/>
        <end position="143"/>
    </location>
</feature>
<keyword evidence="4" id="KW-1185">Reference proteome</keyword>
<evidence type="ECO:0000313" key="4">
    <source>
        <dbReference type="Proteomes" id="UP001472677"/>
    </source>
</evidence>
<feature type="chain" id="PRO_5047207555" evidence="2">
    <location>
        <begin position="20"/>
        <end position="179"/>
    </location>
</feature>
<evidence type="ECO:0000313" key="3">
    <source>
        <dbReference type="EMBL" id="KAK8599888.1"/>
    </source>
</evidence>
<feature type="region of interest" description="Disordered" evidence="1">
    <location>
        <begin position="134"/>
        <end position="179"/>
    </location>
</feature>
<protein>
    <submittedName>
        <fullName evidence="3">Uncharacterized protein</fullName>
    </submittedName>
</protein>
<accession>A0ABR2GAG0</accession>
<name>A0ABR2GAG0_9ROSI</name>
<feature type="compositionally biased region" description="Polar residues" evidence="1">
    <location>
        <begin position="158"/>
        <end position="179"/>
    </location>
</feature>
<reference evidence="3 4" key="1">
    <citation type="journal article" date="2024" name="G3 (Bethesda)">
        <title>Genome assembly of Hibiscus sabdariffa L. provides insights into metabolisms of medicinal natural products.</title>
        <authorList>
            <person name="Kim T."/>
        </authorList>
    </citation>
    <scope>NUCLEOTIDE SEQUENCE [LARGE SCALE GENOMIC DNA]</scope>
    <source>
        <strain evidence="3">TK-2024</strain>
        <tissue evidence="3">Old leaves</tissue>
    </source>
</reference>
<dbReference type="EMBL" id="JBBPBM010000001">
    <property type="protein sequence ID" value="KAK8599888.1"/>
    <property type="molecule type" value="Genomic_DNA"/>
</dbReference>
<organism evidence="3 4">
    <name type="scientific">Hibiscus sabdariffa</name>
    <name type="common">roselle</name>
    <dbReference type="NCBI Taxonomy" id="183260"/>
    <lineage>
        <taxon>Eukaryota</taxon>
        <taxon>Viridiplantae</taxon>
        <taxon>Streptophyta</taxon>
        <taxon>Embryophyta</taxon>
        <taxon>Tracheophyta</taxon>
        <taxon>Spermatophyta</taxon>
        <taxon>Magnoliopsida</taxon>
        <taxon>eudicotyledons</taxon>
        <taxon>Gunneridae</taxon>
        <taxon>Pentapetalae</taxon>
        <taxon>rosids</taxon>
        <taxon>malvids</taxon>
        <taxon>Malvales</taxon>
        <taxon>Malvaceae</taxon>
        <taxon>Malvoideae</taxon>
        <taxon>Hibiscus</taxon>
    </lineage>
</organism>
<comment type="caution">
    <text evidence="3">The sequence shown here is derived from an EMBL/GenBank/DDBJ whole genome shotgun (WGS) entry which is preliminary data.</text>
</comment>
<feature type="signal peptide" evidence="2">
    <location>
        <begin position="1"/>
        <end position="19"/>
    </location>
</feature>
<evidence type="ECO:0000256" key="1">
    <source>
        <dbReference type="SAM" id="MobiDB-lite"/>
    </source>
</evidence>
<sequence>MVVMMFRCNLVILRWFCLCENSLELLGKGEAGLWLEPLGSTSSPRGGPVLPISDEMHGLHEDAAGEALICLKMAYEIVLLYRSDEHISSHIDEGQLAGFYNASPMPDSIYKPMTHQCMSLGCHVTILTNDSPAASSCKPCSSSEIGRIGPPRGGEVHPNSSSHKPASPSPNSSSEFPHR</sequence>
<dbReference type="Proteomes" id="UP001472677">
    <property type="component" value="Unassembled WGS sequence"/>
</dbReference>